<evidence type="ECO:0008006" key="4">
    <source>
        <dbReference type="Google" id="ProtNLM"/>
    </source>
</evidence>
<sequence length="199" mass="22109">MKNNNFYIIITIIILLSALWLSFKDNNKVKLARESLLKPIGQVIADYAAKSCINFSPEEIKQGYFEALVTGYCRPESALFTVRQDFLCAVGLNCSCPAGRSSELTCLGKNSLAWAPCLDFDDKVVNYCDQTASQLKPQPGFIAADWNCFKPLSTVNINNQDYQVADKGSAITGRRFDLWIKDCGSALNTIGIYKVKLPQ</sequence>
<proteinExistence type="predicted"/>
<name>A0A2M6WU42_9BACT</name>
<reference evidence="3" key="1">
    <citation type="submission" date="2017-09" db="EMBL/GenBank/DDBJ databases">
        <title>Depth-based differentiation of microbial function through sediment-hosted aquifers and enrichment of novel symbionts in the deep terrestrial subsurface.</title>
        <authorList>
            <person name="Probst A.J."/>
            <person name="Ladd B."/>
            <person name="Jarett J.K."/>
            <person name="Geller-Mcgrath D.E."/>
            <person name="Sieber C.M.K."/>
            <person name="Emerson J.B."/>
            <person name="Anantharaman K."/>
            <person name="Thomas B.C."/>
            <person name="Malmstrom R."/>
            <person name="Stieglmeier M."/>
            <person name="Klingl A."/>
            <person name="Woyke T."/>
            <person name="Ryan C.M."/>
            <person name="Banfield J.F."/>
        </authorList>
    </citation>
    <scope>NUCLEOTIDE SEQUENCE [LARGE SCALE GENOMIC DNA]</scope>
</reference>
<dbReference type="Proteomes" id="UP000228533">
    <property type="component" value="Unassembled WGS sequence"/>
</dbReference>
<gene>
    <name evidence="2" type="ORF">COT94_01240</name>
</gene>
<keyword evidence="1" id="KW-0472">Membrane</keyword>
<evidence type="ECO:0000313" key="3">
    <source>
        <dbReference type="Proteomes" id="UP000228533"/>
    </source>
</evidence>
<keyword evidence="1" id="KW-0812">Transmembrane</keyword>
<dbReference type="AlphaFoldDB" id="A0A2M6WU42"/>
<comment type="caution">
    <text evidence="2">The sequence shown here is derived from an EMBL/GenBank/DDBJ whole genome shotgun (WGS) entry which is preliminary data.</text>
</comment>
<dbReference type="EMBL" id="PFAM01000008">
    <property type="protein sequence ID" value="PIT96299.1"/>
    <property type="molecule type" value="Genomic_DNA"/>
</dbReference>
<evidence type="ECO:0000256" key="1">
    <source>
        <dbReference type="SAM" id="Phobius"/>
    </source>
</evidence>
<organism evidence="2 3">
    <name type="scientific">Candidatus Falkowbacteria bacterium CG10_big_fil_rev_8_21_14_0_10_37_14</name>
    <dbReference type="NCBI Taxonomy" id="1974561"/>
    <lineage>
        <taxon>Bacteria</taxon>
        <taxon>Candidatus Falkowiibacteriota</taxon>
    </lineage>
</organism>
<protein>
    <recommendedName>
        <fullName evidence="4">3D domain-containing protein</fullName>
    </recommendedName>
</protein>
<keyword evidence="1" id="KW-1133">Transmembrane helix</keyword>
<evidence type="ECO:0000313" key="2">
    <source>
        <dbReference type="EMBL" id="PIT96299.1"/>
    </source>
</evidence>
<feature type="transmembrane region" description="Helical" evidence="1">
    <location>
        <begin position="6"/>
        <end position="23"/>
    </location>
</feature>
<accession>A0A2M6WU42</accession>